<evidence type="ECO:0000256" key="4">
    <source>
        <dbReference type="ARBA" id="ARBA00022989"/>
    </source>
</evidence>
<protein>
    <submittedName>
        <fullName evidence="8">Major facilitator superfamily (MFS) profile domain-containing protein</fullName>
    </submittedName>
</protein>
<evidence type="ECO:0000256" key="6">
    <source>
        <dbReference type="SAM" id="Phobius"/>
    </source>
</evidence>
<dbReference type="AlphaFoldDB" id="A0A915DL91"/>
<accession>A0A915DL91</accession>
<keyword evidence="4 6" id="KW-1133">Transmembrane helix</keyword>
<keyword evidence="5 6" id="KW-0472">Membrane</keyword>
<reference evidence="8" key="1">
    <citation type="submission" date="2022-11" db="UniProtKB">
        <authorList>
            <consortium name="WormBaseParasite"/>
        </authorList>
    </citation>
    <scope>IDENTIFICATION</scope>
</reference>
<proteinExistence type="predicted"/>
<dbReference type="SUPFAM" id="SSF103473">
    <property type="entry name" value="MFS general substrate transporter"/>
    <property type="match status" value="1"/>
</dbReference>
<sequence>MSSQYSKFLFAPSGSTWRTIIFTAFFGFFGSFYQAYAMASTNTAADVFKAFIDDSYAKRGTPLSPTTSIWIWSFTINCFTVGNILADFFVPAMADKLGRKFCVMFANAGMVTASLLGALSLWHLCLNCLLLAGY</sequence>
<dbReference type="GO" id="GO:0015149">
    <property type="term" value="F:hexose transmembrane transporter activity"/>
    <property type="evidence" value="ECO:0007669"/>
    <property type="project" value="TreeGrafter"/>
</dbReference>
<feature type="transmembrane region" description="Helical" evidence="6">
    <location>
        <begin position="69"/>
        <end position="90"/>
    </location>
</feature>
<evidence type="ECO:0000256" key="1">
    <source>
        <dbReference type="ARBA" id="ARBA00004370"/>
    </source>
</evidence>
<organism evidence="7 8">
    <name type="scientific">Ditylenchus dipsaci</name>
    <dbReference type="NCBI Taxonomy" id="166011"/>
    <lineage>
        <taxon>Eukaryota</taxon>
        <taxon>Metazoa</taxon>
        <taxon>Ecdysozoa</taxon>
        <taxon>Nematoda</taxon>
        <taxon>Chromadorea</taxon>
        <taxon>Rhabditida</taxon>
        <taxon>Tylenchina</taxon>
        <taxon>Tylenchomorpha</taxon>
        <taxon>Sphaerularioidea</taxon>
        <taxon>Anguinidae</taxon>
        <taxon>Anguininae</taxon>
        <taxon>Ditylenchus</taxon>
    </lineage>
</organism>
<dbReference type="Pfam" id="PF00083">
    <property type="entry name" value="Sugar_tr"/>
    <property type="match status" value="1"/>
</dbReference>
<evidence type="ECO:0000256" key="3">
    <source>
        <dbReference type="ARBA" id="ARBA00022692"/>
    </source>
</evidence>
<name>A0A915DL91_9BILA</name>
<dbReference type="InterPro" id="IPR045263">
    <property type="entry name" value="GLUT"/>
</dbReference>
<dbReference type="Proteomes" id="UP000887574">
    <property type="component" value="Unplaced"/>
</dbReference>
<feature type="transmembrane region" description="Helical" evidence="6">
    <location>
        <begin position="20"/>
        <end position="39"/>
    </location>
</feature>
<feature type="transmembrane region" description="Helical" evidence="6">
    <location>
        <begin position="102"/>
        <end position="124"/>
    </location>
</feature>
<dbReference type="PANTHER" id="PTHR23503:SF8">
    <property type="entry name" value="FACILITATED GLUCOSE TRANSPORTER PROTEIN 1"/>
    <property type="match status" value="1"/>
</dbReference>
<dbReference type="InterPro" id="IPR036259">
    <property type="entry name" value="MFS_trans_sf"/>
</dbReference>
<evidence type="ECO:0000256" key="5">
    <source>
        <dbReference type="ARBA" id="ARBA00023136"/>
    </source>
</evidence>
<evidence type="ECO:0000313" key="7">
    <source>
        <dbReference type="Proteomes" id="UP000887574"/>
    </source>
</evidence>
<dbReference type="InterPro" id="IPR005828">
    <property type="entry name" value="MFS_sugar_transport-like"/>
</dbReference>
<evidence type="ECO:0000256" key="2">
    <source>
        <dbReference type="ARBA" id="ARBA00022448"/>
    </source>
</evidence>
<dbReference type="WBParaSite" id="jg21253">
    <property type="protein sequence ID" value="jg21253"/>
    <property type="gene ID" value="jg21253"/>
</dbReference>
<dbReference type="PANTHER" id="PTHR23503">
    <property type="entry name" value="SOLUTE CARRIER FAMILY 2"/>
    <property type="match status" value="1"/>
</dbReference>
<comment type="subcellular location">
    <subcellularLocation>
        <location evidence="1">Membrane</location>
    </subcellularLocation>
</comment>
<dbReference type="GO" id="GO:0016020">
    <property type="term" value="C:membrane"/>
    <property type="evidence" value="ECO:0007669"/>
    <property type="project" value="UniProtKB-SubCell"/>
</dbReference>
<keyword evidence="3 6" id="KW-0812">Transmembrane</keyword>
<keyword evidence="2" id="KW-0813">Transport</keyword>
<keyword evidence="7" id="KW-1185">Reference proteome</keyword>
<dbReference type="Gene3D" id="1.20.1250.20">
    <property type="entry name" value="MFS general substrate transporter like domains"/>
    <property type="match status" value="1"/>
</dbReference>
<evidence type="ECO:0000313" key="8">
    <source>
        <dbReference type="WBParaSite" id="jg21253"/>
    </source>
</evidence>